<evidence type="ECO:0000259" key="7">
    <source>
        <dbReference type="Pfam" id="PF13905"/>
    </source>
</evidence>
<evidence type="ECO:0000256" key="1">
    <source>
        <dbReference type="ARBA" id="ARBA00012612"/>
    </source>
</evidence>
<feature type="domain" description="Thioredoxin-like fold" evidence="7">
    <location>
        <begin position="263"/>
        <end position="368"/>
    </location>
</feature>
<name>A0A164ZY05_DAUCS</name>
<gene>
    <name evidence="8" type="ORF">DCAR_016040</name>
    <name evidence="9" type="ORF">DCAR_0414653</name>
</gene>
<dbReference type="Gramene" id="KZM96598">
    <property type="protein sequence ID" value="KZM96598"/>
    <property type="gene ID" value="DCAR_016040"/>
</dbReference>
<dbReference type="OrthoDB" id="409136at2759"/>
<evidence type="ECO:0000313" key="8">
    <source>
        <dbReference type="EMBL" id="KZM96598.1"/>
    </source>
</evidence>
<evidence type="ECO:0000256" key="4">
    <source>
        <dbReference type="ARBA" id="ARBA00023027"/>
    </source>
</evidence>
<dbReference type="KEGG" id="dcr:108217690"/>
<dbReference type="Gene3D" id="3.40.30.10">
    <property type="entry name" value="Glutaredoxin"/>
    <property type="match status" value="2"/>
</dbReference>
<evidence type="ECO:0000313" key="10">
    <source>
        <dbReference type="Proteomes" id="UP000077755"/>
    </source>
</evidence>
<proteinExistence type="predicted"/>
<keyword evidence="10" id="KW-1185">Reference proteome</keyword>
<sequence length="592" mass="68976">MVASMCLRRLMCRRKEFATNYNNFNNYNTTKVSTSRAKERCDKRIEKGDFVDLSTLLFTANRDYLVKYNHPQQVRAEQLAGKVIGIYFLPLRFLYDRDGNEHSKALMGTYNDLKSKNCFEVVLVVVDEEDVTNEPGKISFNPSLEGKLQDIFSRTPSWLAIPFSDITSRQRLKRKFGFFGELYYPKVVLIDSAGMVLDTSPEKLFQTYGYEAYPFSDERISFLKIGDKTAFSQPSLKSLLGSSERDFVISNKGYKVPIYTLEDKVVALFFYEDGYSPDHFTSKLKMYYAELKRRNENFEVILLYLYDTYLTISSTSEETFRKTFNTMPWLALPYKDPAVKKLRRVFGYPYEEEDESLYDPTLVIVGPRPDIIEPGLATILRGYDANLFMYEESKKPEGGRVWELKLEMLCSSETVFQKNDGSQVQFSQLAGKRIIFLFEGDYPEYDGVYFRKTLEKKYMHMKGTADEFEVIYFPNSKDKNYKRVADVPWLVSCSVELLPGCSDFLSFYGKSCNRYQSSFLLAFDRDGSLVRKTISPQFGNNYFPFYADDVETEAFDFCWDTLFEGLLRHSIKQIYFTAGDLLFCVYCYQWTH</sequence>
<dbReference type="EC" id="1.8.1.8" evidence="1"/>
<dbReference type="AlphaFoldDB" id="A0A164ZY05"/>
<organism evidence="8">
    <name type="scientific">Daucus carota subsp. sativus</name>
    <name type="common">Carrot</name>
    <dbReference type="NCBI Taxonomy" id="79200"/>
    <lineage>
        <taxon>Eukaryota</taxon>
        <taxon>Viridiplantae</taxon>
        <taxon>Streptophyta</taxon>
        <taxon>Embryophyta</taxon>
        <taxon>Tracheophyta</taxon>
        <taxon>Spermatophyta</taxon>
        <taxon>Magnoliopsida</taxon>
        <taxon>eudicotyledons</taxon>
        <taxon>Gunneridae</taxon>
        <taxon>Pentapetalae</taxon>
        <taxon>asterids</taxon>
        <taxon>campanulids</taxon>
        <taxon>Apiales</taxon>
        <taxon>Apiaceae</taxon>
        <taxon>Apioideae</taxon>
        <taxon>Scandiceae</taxon>
        <taxon>Daucinae</taxon>
        <taxon>Daucus</taxon>
        <taxon>Daucus sect. Daucus</taxon>
    </lineage>
</organism>
<evidence type="ECO:0000256" key="5">
    <source>
        <dbReference type="ARBA" id="ARBA00047388"/>
    </source>
</evidence>
<dbReference type="GO" id="GO:0047134">
    <property type="term" value="F:protein-disulfide reductase [NAD(P)H] activity"/>
    <property type="evidence" value="ECO:0007669"/>
    <property type="project" value="UniProtKB-EC"/>
</dbReference>
<comment type="catalytic activity">
    <reaction evidence="5">
        <text>[protein]-dithiol + NAD(+) = [protein]-disulfide + NADH + H(+)</text>
        <dbReference type="Rhea" id="RHEA:18749"/>
        <dbReference type="Rhea" id="RHEA-COMP:10593"/>
        <dbReference type="Rhea" id="RHEA-COMP:10594"/>
        <dbReference type="ChEBI" id="CHEBI:15378"/>
        <dbReference type="ChEBI" id="CHEBI:29950"/>
        <dbReference type="ChEBI" id="CHEBI:50058"/>
        <dbReference type="ChEBI" id="CHEBI:57540"/>
        <dbReference type="ChEBI" id="CHEBI:57945"/>
        <dbReference type="EC" id="1.8.1.8"/>
    </reaction>
</comment>
<dbReference type="PANTHER" id="PTHR13871">
    <property type="entry name" value="THIOREDOXIN"/>
    <property type="match status" value="1"/>
</dbReference>
<protein>
    <recommendedName>
        <fullName evidence="1">protein-disulfide reductase</fullName>
        <ecNumber evidence="1">1.8.1.8</ecNumber>
    </recommendedName>
</protein>
<dbReference type="Pfam" id="PF13905">
    <property type="entry name" value="Thioredoxin_8"/>
    <property type="match status" value="1"/>
</dbReference>
<dbReference type="PANTHER" id="PTHR13871:SF96">
    <property type="entry name" value="THIOREDOXIN DOMAIN-CONTAINING PROTEIN"/>
    <property type="match status" value="1"/>
</dbReference>
<dbReference type="InterPro" id="IPR052259">
    <property type="entry name" value="Nucleoredoxin-like"/>
</dbReference>
<dbReference type="EMBL" id="CP093346">
    <property type="protein sequence ID" value="WOG95338.1"/>
    <property type="molecule type" value="Genomic_DNA"/>
</dbReference>
<keyword evidence="3" id="KW-0560">Oxidoreductase</keyword>
<keyword evidence="4" id="KW-0520">NAD</keyword>
<reference evidence="8" key="1">
    <citation type="journal article" date="2016" name="Nat. Genet.">
        <title>A high-quality carrot genome assembly provides new insights into carotenoid accumulation and asterid genome evolution.</title>
        <authorList>
            <person name="Iorizzo M."/>
            <person name="Ellison S."/>
            <person name="Senalik D."/>
            <person name="Zeng P."/>
            <person name="Satapoomin P."/>
            <person name="Huang J."/>
            <person name="Bowman M."/>
            <person name="Iovene M."/>
            <person name="Sanseverino W."/>
            <person name="Cavagnaro P."/>
            <person name="Yildiz M."/>
            <person name="Macko-Podgorni A."/>
            <person name="Moranska E."/>
            <person name="Grzebelus E."/>
            <person name="Grzebelus D."/>
            <person name="Ashrafi H."/>
            <person name="Zheng Z."/>
            <person name="Cheng S."/>
            <person name="Spooner D."/>
            <person name="Van Deynze A."/>
            <person name="Simon P."/>
        </authorList>
    </citation>
    <scope>NUCLEOTIDE SEQUENCE [LARGE SCALE GENOMIC DNA]</scope>
    <source>
        <tissue evidence="8">Leaf</tissue>
    </source>
</reference>
<evidence type="ECO:0000313" key="9">
    <source>
        <dbReference type="EMBL" id="WOG95338.1"/>
    </source>
</evidence>
<evidence type="ECO:0000256" key="6">
    <source>
        <dbReference type="ARBA" id="ARBA00047804"/>
    </source>
</evidence>
<reference evidence="9" key="2">
    <citation type="submission" date="2022-03" db="EMBL/GenBank/DDBJ databases">
        <title>Draft title - Genomic analysis of global carrot germplasm unveils the trajectory of domestication and the origin of high carotenoid orange carrot.</title>
        <authorList>
            <person name="Iorizzo M."/>
            <person name="Ellison S."/>
            <person name="Senalik D."/>
            <person name="Macko-Podgorni A."/>
            <person name="Grzebelus D."/>
            <person name="Bostan H."/>
            <person name="Rolling W."/>
            <person name="Curaba J."/>
            <person name="Simon P."/>
        </authorList>
    </citation>
    <scope>NUCLEOTIDE SEQUENCE</scope>
    <source>
        <tissue evidence="9">Leaf</tissue>
    </source>
</reference>
<evidence type="ECO:0000256" key="2">
    <source>
        <dbReference type="ARBA" id="ARBA00022737"/>
    </source>
</evidence>
<evidence type="ECO:0000256" key="3">
    <source>
        <dbReference type="ARBA" id="ARBA00023002"/>
    </source>
</evidence>
<dbReference type="InterPro" id="IPR012336">
    <property type="entry name" value="Thioredoxin-like_fold"/>
</dbReference>
<keyword evidence="2" id="KW-0677">Repeat</keyword>
<comment type="catalytic activity">
    <reaction evidence="6">
        <text>[protein]-dithiol + NADP(+) = [protein]-disulfide + NADPH + H(+)</text>
        <dbReference type="Rhea" id="RHEA:18753"/>
        <dbReference type="Rhea" id="RHEA-COMP:10593"/>
        <dbReference type="Rhea" id="RHEA-COMP:10594"/>
        <dbReference type="ChEBI" id="CHEBI:15378"/>
        <dbReference type="ChEBI" id="CHEBI:29950"/>
        <dbReference type="ChEBI" id="CHEBI:50058"/>
        <dbReference type="ChEBI" id="CHEBI:57783"/>
        <dbReference type="ChEBI" id="CHEBI:58349"/>
        <dbReference type="EC" id="1.8.1.8"/>
    </reaction>
</comment>
<dbReference type="EMBL" id="LNRQ01000004">
    <property type="protein sequence ID" value="KZM96598.1"/>
    <property type="molecule type" value="Genomic_DNA"/>
</dbReference>
<accession>A0A164ZY05</accession>
<dbReference type="Proteomes" id="UP000077755">
    <property type="component" value="Chromosome 4"/>
</dbReference>